<keyword evidence="3" id="KW-1185">Reference proteome</keyword>
<dbReference type="EMBL" id="JAEPRE010000290">
    <property type="protein sequence ID" value="KAG2229275.1"/>
    <property type="molecule type" value="Genomic_DNA"/>
</dbReference>
<organism evidence="2 3">
    <name type="scientific">Thamnidium elegans</name>
    <dbReference type="NCBI Taxonomy" id="101142"/>
    <lineage>
        <taxon>Eukaryota</taxon>
        <taxon>Fungi</taxon>
        <taxon>Fungi incertae sedis</taxon>
        <taxon>Mucoromycota</taxon>
        <taxon>Mucoromycotina</taxon>
        <taxon>Mucoromycetes</taxon>
        <taxon>Mucorales</taxon>
        <taxon>Mucorineae</taxon>
        <taxon>Mucoraceae</taxon>
        <taxon>Thamnidium</taxon>
    </lineage>
</organism>
<accession>A0A8H7SIU1</accession>
<feature type="domain" description="Acyl-CoA thioesterase-like C-terminal" evidence="1">
    <location>
        <begin position="158"/>
        <end position="279"/>
    </location>
</feature>
<dbReference type="Pfam" id="PF20789">
    <property type="entry name" value="4HBT_3C"/>
    <property type="match status" value="1"/>
</dbReference>
<dbReference type="PANTHER" id="PTHR38110">
    <property type="entry name" value="CHROMOSOME 23, WHOLE GENOME SHOTGUN SEQUENCE"/>
    <property type="match status" value="1"/>
</dbReference>
<dbReference type="Proteomes" id="UP000613177">
    <property type="component" value="Unassembled WGS sequence"/>
</dbReference>
<reference evidence="2" key="1">
    <citation type="submission" date="2021-01" db="EMBL/GenBank/DDBJ databases">
        <title>Metabolic potential, ecology and presence of endohyphal bacteria is reflected in genomic diversity of Mucoromycotina.</title>
        <authorList>
            <person name="Muszewska A."/>
            <person name="Okrasinska A."/>
            <person name="Steczkiewicz K."/>
            <person name="Drgas O."/>
            <person name="Orlowska M."/>
            <person name="Perlinska-Lenart U."/>
            <person name="Aleksandrzak-Piekarczyk T."/>
            <person name="Szatraj K."/>
            <person name="Zielenkiewicz U."/>
            <person name="Pilsyk S."/>
            <person name="Malc E."/>
            <person name="Mieczkowski P."/>
            <person name="Kruszewska J.S."/>
            <person name="Biernat P."/>
            <person name="Pawlowska J."/>
        </authorList>
    </citation>
    <scope>NUCLEOTIDE SEQUENCE</scope>
    <source>
        <strain evidence="2">WA0000018081</strain>
    </source>
</reference>
<proteinExistence type="predicted"/>
<dbReference type="InterPro" id="IPR049450">
    <property type="entry name" value="ACOT8-like_C"/>
</dbReference>
<dbReference type="AlphaFoldDB" id="A0A8H7SIU1"/>
<dbReference type="InterPro" id="IPR029069">
    <property type="entry name" value="HotDog_dom_sf"/>
</dbReference>
<comment type="caution">
    <text evidence="2">The sequence shown here is derived from an EMBL/GenBank/DDBJ whole genome shotgun (WGS) entry which is preliminary data.</text>
</comment>
<protein>
    <recommendedName>
        <fullName evidence="1">Acyl-CoA thioesterase-like C-terminal domain-containing protein</fullName>
    </recommendedName>
</protein>
<dbReference type="Gene3D" id="2.40.160.210">
    <property type="entry name" value="Acyl-CoA thioesterase, double hotdog domain"/>
    <property type="match status" value="1"/>
</dbReference>
<evidence type="ECO:0000259" key="1">
    <source>
        <dbReference type="Pfam" id="PF20789"/>
    </source>
</evidence>
<name>A0A8H7SIU1_9FUNG</name>
<dbReference type="SUPFAM" id="SSF54637">
    <property type="entry name" value="Thioesterase/thiol ester dehydrase-isomerase"/>
    <property type="match status" value="1"/>
</dbReference>
<dbReference type="InterPro" id="IPR042171">
    <property type="entry name" value="Acyl-CoA_hotdog"/>
</dbReference>
<gene>
    <name evidence="2" type="ORF">INT48_003869</name>
</gene>
<evidence type="ECO:0000313" key="3">
    <source>
        <dbReference type="Proteomes" id="UP000613177"/>
    </source>
</evidence>
<sequence>MSISTVTNTPISQFDEATTTSYLGKTNRGTYVFSGTAKIEWAIGEVPNVFEDKHQKDTVALNCFFLNKTLAGNLIIEIEELKMSRKGYCIARAVLKQTKGLDRLTDLDSYDPSEWTDKVQTMFTMGNMDSEEGVTSYHNNPVFSNLDKLEPFTYAFMSEFIDSKFEMGSISDNMKDAGTPEYTQLMNFKDQRPTDFKSIPYWCDMILPPPILLGQDLLGGPVWCPTMQIEIQFKRKPTGKQIVAHFITNHVINGRFDIDGQIWETNGDILATTRHQCLILPWSRNTTKVERSRSKI</sequence>
<evidence type="ECO:0000313" key="2">
    <source>
        <dbReference type="EMBL" id="KAG2229275.1"/>
    </source>
</evidence>
<dbReference type="PANTHER" id="PTHR38110:SF1">
    <property type="entry name" value="THIOESTERASE DOMAIN-CONTAINING PROTEIN"/>
    <property type="match status" value="1"/>
</dbReference>
<dbReference type="InterPro" id="IPR052389">
    <property type="entry name" value="Sec_Metab_Biosynth-Assoc"/>
</dbReference>